<protein>
    <submittedName>
        <fullName evidence="9">ABC transporter permease</fullName>
    </submittedName>
</protein>
<keyword evidence="6 7" id="KW-0472">Membrane</keyword>
<evidence type="ECO:0000256" key="1">
    <source>
        <dbReference type="ARBA" id="ARBA00004651"/>
    </source>
</evidence>
<dbReference type="PANTHER" id="PTHR30450:SF1">
    <property type="entry name" value="D-METHIONINE TRANSPORT SYSTEM PERMEASE PROTEIN METI-RELATED"/>
    <property type="match status" value="1"/>
</dbReference>
<keyword evidence="2 7" id="KW-0813">Transport</keyword>
<dbReference type="Gene3D" id="1.10.3720.10">
    <property type="entry name" value="MetI-like"/>
    <property type="match status" value="1"/>
</dbReference>
<evidence type="ECO:0000256" key="3">
    <source>
        <dbReference type="ARBA" id="ARBA00022475"/>
    </source>
</evidence>
<dbReference type="InterPro" id="IPR035906">
    <property type="entry name" value="MetI-like_sf"/>
</dbReference>
<accession>A0ABR7DHA2</accession>
<evidence type="ECO:0000259" key="8">
    <source>
        <dbReference type="PROSITE" id="PS50928"/>
    </source>
</evidence>
<evidence type="ECO:0000313" key="10">
    <source>
        <dbReference type="Proteomes" id="UP000596929"/>
    </source>
</evidence>
<keyword evidence="5 7" id="KW-1133">Transmembrane helix</keyword>
<dbReference type="SUPFAM" id="SSF161098">
    <property type="entry name" value="MetI-like"/>
    <property type="match status" value="1"/>
</dbReference>
<organism evidence="9 10">
    <name type="scientific">Clostridium hominis</name>
    <dbReference type="NCBI Taxonomy" id="2763036"/>
    <lineage>
        <taxon>Bacteria</taxon>
        <taxon>Bacillati</taxon>
        <taxon>Bacillota</taxon>
        <taxon>Clostridia</taxon>
        <taxon>Eubacteriales</taxon>
        <taxon>Clostridiaceae</taxon>
        <taxon>Clostridium</taxon>
    </lineage>
</organism>
<evidence type="ECO:0000256" key="7">
    <source>
        <dbReference type="RuleBase" id="RU363032"/>
    </source>
</evidence>
<evidence type="ECO:0000256" key="4">
    <source>
        <dbReference type="ARBA" id="ARBA00022692"/>
    </source>
</evidence>
<evidence type="ECO:0000256" key="6">
    <source>
        <dbReference type="ARBA" id="ARBA00023136"/>
    </source>
</evidence>
<keyword evidence="10" id="KW-1185">Reference proteome</keyword>
<feature type="transmembrane region" description="Helical" evidence="7">
    <location>
        <begin position="22"/>
        <end position="43"/>
    </location>
</feature>
<dbReference type="Pfam" id="PF00528">
    <property type="entry name" value="BPD_transp_1"/>
    <property type="match status" value="1"/>
</dbReference>
<dbReference type="PANTHER" id="PTHR30450">
    <property type="entry name" value="ABC TRANSPORTER PERMEASE"/>
    <property type="match status" value="1"/>
</dbReference>
<dbReference type="CDD" id="cd06261">
    <property type="entry name" value="TM_PBP2"/>
    <property type="match status" value="1"/>
</dbReference>
<keyword evidence="4 7" id="KW-0812">Transmembrane</keyword>
<dbReference type="Proteomes" id="UP000596929">
    <property type="component" value="Unassembled WGS sequence"/>
</dbReference>
<comment type="similarity">
    <text evidence="7">Belongs to the binding-protein-dependent transport system permease family.</text>
</comment>
<dbReference type="InterPro" id="IPR000515">
    <property type="entry name" value="MetI-like"/>
</dbReference>
<feature type="domain" description="ABC transmembrane type-1" evidence="8">
    <location>
        <begin position="16"/>
        <end position="210"/>
    </location>
</feature>
<dbReference type="InterPro" id="IPR051322">
    <property type="entry name" value="AA_ABC_Transporter_Permease"/>
</dbReference>
<feature type="transmembrane region" description="Helical" evidence="7">
    <location>
        <begin position="122"/>
        <end position="142"/>
    </location>
</feature>
<evidence type="ECO:0000256" key="5">
    <source>
        <dbReference type="ARBA" id="ARBA00022989"/>
    </source>
</evidence>
<comment type="subcellular location">
    <subcellularLocation>
        <location evidence="1 7">Cell membrane</location>
        <topology evidence="1 7">Multi-pass membrane protein</topology>
    </subcellularLocation>
</comment>
<feature type="transmembrane region" description="Helical" evidence="7">
    <location>
        <begin position="55"/>
        <end position="78"/>
    </location>
</feature>
<comment type="caution">
    <text evidence="9">The sequence shown here is derived from an EMBL/GenBank/DDBJ whole genome shotgun (WGS) entry which is preliminary data.</text>
</comment>
<dbReference type="EMBL" id="JACOOO010000042">
    <property type="protein sequence ID" value="MBC5630727.1"/>
    <property type="molecule type" value="Genomic_DNA"/>
</dbReference>
<evidence type="ECO:0000313" key="9">
    <source>
        <dbReference type="EMBL" id="MBC5630727.1"/>
    </source>
</evidence>
<evidence type="ECO:0000256" key="2">
    <source>
        <dbReference type="ARBA" id="ARBA00022448"/>
    </source>
</evidence>
<dbReference type="PROSITE" id="PS50928">
    <property type="entry name" value="ABC_TM1"/>
    <property type="match status" value="1"/>
</dbReference>
<sequence length="220" mass="23499">MTDTLEILRNELGNAVMDSSKMIFIAMIISIIVGGVLGLILYLTSNKMFFENKSINSISGFIINVIRSIPFVILLVVLTPLTEMIVGTNIGPEAATVPLTVASIAFFSRVAEGAFSEIDNGVIEAAIASGAGFWLIFSDVLVIEALPSLIRGVTITLVSLVGYSAMAGIVGGGGIGDLAIRYGYYRYETGVMIITVIILVVIVQAFQLLGDNLSKKFLKR</sequence>
<feature type="transmembrane region" description="Helical" evidence="7">
    <location>
        <begin position="149"/>
        <end position="170"/>
    </location>
</feature>
<gene>
    <name evidence="9" type="ORF">H8S20_17885</name>
</gene>
<feature type="transmembrane region" description="Helical" evidence="7">
    <location>
        <begin position="190"/>
        <end position="210"/>
    </location>
</feature>
<dbReference type="RefSeq" id="WP_032118738.1">
    <property type="nucleotide sequence ID" value="NZ_JACOOO010000042.1"/>
</dbReference>
<proteinExistence type="inferred from homology"/>
<name>A0ABR7DHA2_9CLOT</name>
<keyword evidence="3" id="KW-1003">Cell membrane</keyword>
<reference evidence="9 10" key="1">
    <citation type="submission" date="2020-08" db="EMBL/GenBank/DDBJ databases">
        <title>Genome public.</title>
        <authorList>
            <person name="Liu C."/>
            <person name="Sun Q."/>
        </authorList>
    </citation>
    <scope>NUCLEOTIDE SEQUENCE [LARGE SCALE GENOMIC DNA]</scope>
    <source>
        <strain evidence="9 10">NSJ-6</strain>
    </source>
</reference>